<comment type="caution">
    <text evidence="2">The sequence shown here is derived from an EMBL/GenBank/DDBJ whole genome shotgun (WGS) entry which is preliminary data.</text>
</comment>
<feature type="region of interest" description="Disordered" evidence="1">
    <location>
        <begin position="814"/>
        <end position="845"/>
    </location>
</feature>
<accession>A0ABR4NIH9</accession>
<feature type="compositionally biased region" description="Low complexity" evidence="1">
    <location>
        <begin position="890"/>
        <end position="903"/>
    </location>
</feature>
<feature type="region of interest" description="Disordered" evidence="1">
    <location>
        <begin position="882"/>
        <end position="1072"/>
    </location>
</feature>
<feature type="compositionally biased region" description="Pro residues" evidence="1">
    <location>
        <begin position="1377"/>
        <end position="1387"/>
    </location>
</feature>
<feature type="compositionally biased region" description="Low complexity" evidence="1">
    <location>
        <begin position="1608"/>
        <end position="1631"/>
    </location>
</feature>
<feature type="compositionally biased region" description="Low complexity" evidence="1">
    <location>
        <begin position="985"/>
        <end position="1015"/>
    </location>
</feature>
<feature type="region of interest" description="Disordered" evidence="1">
    <location>
        <begin position="749"/>
        <end position="769"/>
    </location>
</feature>
<feature type="compositionally biased region" description="Basic and acidic residues" evidence="1">
    <location>
        <begin position="915"/>
        <end position="924"/>
    </location>
</feature>
<name>A0ABR4NIH9_9FUNG</name>
<evidence type="ECO:0000256" key="1">
    <source>
        <dbReference type="SAM" id="MobiDB-lite"/>
    </source>
</evidence>
<feature type="compositionally biased region" description="Polar residues" evidence="1">
    <location>
        <begin position="937"/>
        <end position="948"/>
    </location>
</feature>
<feature type="compositionally biased region" description="Pro residues" evidence="1">
    <location>
        <begin position="1752"/>
        <end position="1764"/>
    </location>
</feature>
<feature type="compositionally biased region" description="Polar residues" evidence="1">
    <location>
        <begin position="1054"/>
        <end position="1065"/>
    </location>
</feature>
<feature type="compositionally biased region" description="Polar residues" evidence="1">
    <location>
        <begin position="1447"/>
        <end position="1463"/>
    </location>
</feature>
<feature type="region of interest" description="Disordered" evidence="1">
    <location>
        <begin position="1447"/>
        <end position="1764"/>
    </location>
</feature>
<evidence type="ECO:0000313" key="2">
    <source>
        <dbReference type="EMBL" id="KAL2919330.1"/>
    </source>
</evidence>
<feature type="region of interest" description="Disordered" evidence="1">
    <location>
        <begin position="1226"/>
        <end position="1252"/>
    </location>
</feature>
<dbReference type="Proteomes" id="UP001527925">
    <property type="component" value="Unassembled WGS sequence"/>
</dbReference>
<feature type="compositionally biased region" description="Polar residues" evidence="1">
    <location>
        <begin position="1490"/>
        <end position="1501"/>
    </location>
</feature>
<feature type="region of interest" description="Disordered" evidence="1">
    <location>
        <begin position="1311"/>
        <end position="1332"/>
    </location>
</feature>
<feature type="compositionally biased region" description="Low complexity" evidence="1">
    <location>
        <begin position="1642"/>
        <end position="1665"/>
    </location>
</feature>
<keyword evidence="3" id="KW-1185">Reference proteome</keyword>
<organism evidence="2 3">
    <name type="scientific">Polyrhizophydium stewartii</name>
    <dbReference type="NCBI Taxonomy" id="2732419"/>
    <lineage>
        <taxon>Eukaryota</taxon>
        <taxon>Fungi</taxon>
        <taxon>Fungi incertae sedis</taxon>
        <taxon>Chytridiomycota</taxon>
        <taxon>Chytridiomycota incertae sedis</taxon>
        <taxon>Chytridiomycetes</taxon>
        <taxon>Rhizophydiales</taxon>
        <taxon>Rhizophydiales incertae sedis</taxon>
        <taxon>Polyrhizophydium</taxon>
    </lineage>
</organism>
<feature type="compositionally biased region" description="Polar residues" evidence="1">
    <location>
        <begin position="1681"/>
        <end position="1692"/>
    </location>
</feature>
<feature type="compositionally biased region" description="Low complexity" evidence="1">
    <location>
        <begin position="1706"/>
        <end position="1727"/>
    </location>
</feature>
<feature type="compositionally biased region" description="Polar residues" evidence="1">
    <location>
        <begin position="1540"/>
        <end position="1554"/>
    </location>
</feature>
<evidence type="ECO:0000313" key="3">
    <source>
        <dbReference type="Proteomes" id="UP001527925"/>
    </source>
</evidence>
<gene>
    <name evidence="2" type="ORF">HK105_200973</name>
</gene>
<protein>
    <submittedName>
        <fullName evidence="2">Uncharacterized protein</fullName>
    </submittedName>
</protein>
<feature type="region of interest" description="Disordered" evidence="1">
    <location>
        <begin position="128"/>
        <end position="206"/>
    </location>
</feature>
<feature type="region of interest" description="Disordered" evidence="1">
    <location>
        <begin position="318"/>
        <end position="347"/>
    </location>
</feature>
<feature type="compositionally biased region" description="Low complexity" evidence="1">
    <location>
        <begin position="140"/>
        <end position="175"/>
    </location>
</feature>
<feature type="compositionally biased region" description="Low complexity" evidence="1">
    <location>
        <begin position="1229"/>
        <end position="1241"/>
    </location>
</feature>
<feature type="region of interest" description="Disordered" evidence="1">
    <location>
        <begin position="1274"/>
        <end position="1293"/>
    </location>
</feature>
<dbReference type="EMBL" id="JADGIZ020000003">
    <property type="protein sequence ID" value="KAL2919330.1"/>
    <property type="molecule type" value="Genomic_DNA"/>
</dbReference>
<proteinExistence type="predicted"/>
<feature type="compositionally biased region" description="Polar residues" evidence="1">
    <location>
        <begin position="821"/>
        <end position="831"/>
    </location>
</feature>
<feature type="compositionally biased region" description="Polar residues" evidence="1">
    <location>
        <begin position="967"/>
        <end position="978"/>
    </location>
</feature>
<feature type="region of interest" description="Disordered" evidence="1">
    <location>
        <begin position="1374"/>
        <end position="1401"/>
    </location>
</feature>
<sequence>MGCGASAARQDDVLESRAAKKRALAAIDSGTAWRRKWLEFTDAMEQSQLTAAHWAEDDSDELFTECLKTLSIQSTELFILSRGFLSALEAHISLLSDVLSLQRDLHASIKMRAKSRIQLQRTIRAESLRRRRRRVGHDVSAAPANPGQAAQQSASGTQQAAAAPASPHPHQAAGSQPHWRAPGRRRSRNGRVVPQDVEPWSSSGALQRAKSASNSLSAHPANSTLVTNIAPSNIYLISKLKDKEHICRYKLDELDQMVHAKSERLDWAKRERVPRMLLALLEHYADMWLRYSELFNDMKEIVNTHKWWEISEEERAARSAQSARRGSGSRRSSATSPHRALRDDQSRSRRTELLRQWLETADDCSKIWEALRSIEERHLVDLVDWWVTRSPVGSQPQHRSTTFQSLMPLSNDAGEVVSASAPPARQLCEIQPTYKQLCLTWMRALQASPPVTMVSQQHLTTTTGPTLPPLKRPSANVLRVLRMFSETLSQINSRECNVGQFLKDVEQAAADMKATQRQQEQLVASSISKYGALNQRRQRQIASQSAAASAQLAKKALALDTARYKVDRAMLDNRELRHKQLANAHMELWDALVGASKEFADGYRDIGMSFDSAQGDGQQQLSRMAMQGSNTSMAVSGGNGGMATAMSGGYGFGIFGQSASGAAASAGYTSGGPLSSFSTGKGVTMGSSVMGSRSVTVAISSQPPGTAVQAGSGIVSPVDTAPSEVEGTGAEAGPPPSLHHRMVYSPFEETKAGGAPPNVPLGAVSPDRSQMRSASKNSIRPMLDSTNSTSMPSLFGSSIRLSVDIPTVRVDAPAEEVWQQRRGSSPTQATALTGRPESAHTSSSRAAIRVDSQAMFGTPLSPIASLPSLATTAFGSAPDIQVQQPRRNDGSQQLSLSSSSSGSARPRASTVPTRSSDHSLESADLKGIAQLARIASEASSTHRSQADNSGPAVEQQAGDGHVAAAPQSIQKPPSSSAGSLDKHASASSAPTQQQPQPLTPSPAAVASALASQAGSTPSDPPARGPAPALVHHATVNAGSLVSPGRDNQPRGETLSEQSATVTPNLRTGGAPPVLPSVSFLDRAATASSSRNPFVDNGAGLIAAVSGTSLEDTYDAIQNQRRRESAPVAQAVDSARASMMAPGRPKTAKSFVSSIVMSMNTASSIHIPSEIASSASLQDRIEGQSVGTDYSTGMLDQSGVLTIAASASYGPRFFQLLRSGQDGSAPGLLSGEAAQSGASGAADTDNGSVIGVYGDRHGSESMYGRSAEQIDRSLTGTQSGGVYDADSTLGQISPRASTTSYQVISASARFSPRDSTASRGFEPSAPPASALFAPSDSGASAGFAHLRSEHSTGSASDGQGGRDSVHAAAQHDLTSMQPVPPAGPPPPQSSSTPRIAGRPQRGPQTLHLEISPAAVVASQAGCSAGDISAGSAPTGSLLALASARSQHTLLPSGHPSQQQLSAHSQPGLGARGGGTDGSMPAVSSPLERSPSMPTQPLTQRPQRAQRPSVPALPIRFPGSQQMGPSLSPPPPYSVLPETEPVQGSENRGGSLSPISPMTPGGGISGARKAGTQAVGSGARGAPKSPLHGPSPLASPRADSANPQFWESVSLSSSIGPATGSSSGAASALPSHNQHQHQHHHPDAAPAAAHRSPAALASAASLRSSQPTLTASDISPARPPINRTGSQGSISTLSGAGGAMRLSETHARSSVGARTSTATTGSAARSAGRPATSSRTSVDMLFSEADTGGAGTPRKPPPPPPRARPK</sequence>
<reference evidence="2 3" key="1">
    <citation type="submission" date="2023-09" db="EMBL/GenBank/DDBJ databases">
        <title>Pangenome analysis of Batrachochytrium dendrobatidis and related Chytrids.</title>
        <authorList>
            <person name="Yacoub M.N."/>
            <person name="Stajich J.E."/>
            <person name="James T.Y."/>
        </authorList>
    </citation>
    <scope>NUCLEOTIDE SEQUENCE [LARGE SCALE GENOMIC DNA]</scope>
    <source>
        <strain evidence="2 3">JEL0888</strain>
    </source>
</reference>
<feature type="compositionally biased region" description="Low complexity" evidence="1">
    <location>
        <begin position="318"/>
        <end position="334"/>
    </location>
</feature>